<accession>A0AAC9WG96</accession>
<feature type="domain" description="HNH nuclease" evidence="1">
    <location>
        <begin position="146"/>
        <end position="189"/>
    </location>
</feature>
<keyword evidence="4" id="KW-1185">Reference proteome</keyword>
<name>A0AAC9WG96_9CLOT</name>
<evidence type="ECO:0000313" key="4">
    <source>
        <dbReference type="Proteomes" id="UP000177894"/>
    </source>
</evidence>
<dbReference type="InterPro" id="IPR044925">
    <property type="entry name" value="His-Me_finger_sf"/>
</dbReference>
<dbReference type="EMBL" id="CP017603">
    <property type="protein sequence ID" value="AOY77218.1"/>
    <property type="molecule type" value="Genomic_DNA"/>
</dbReference>
<reference evidence="3 5" key="2">
    <citation type="submission" date="2017-03" db="EMBL/GenBank/DDBJ databases">
        <title>Complete sequence of Clostridium formicaceticum DSM 92.</title>
        <authorList>
            <person name="Poehlein A."/>
            <person name="Karl M."/>
            <person name="Bengelsdorf F.R."/>
            <person name="Duerre P."/>
            <person name="Daniel R."/>
        </authorList>
    </citation>
    <scope>NUCLEOTIDE SEQUENCE [LARGE SCALE GENOMIC DNA]</scope>
    <source>
        <strain evidence="3 5">DSM 92</strain>
    </source>
</reference>
<proteinExistence type="predicted"/>
<dbReference type="AlphaFoldDB" id="A0AAC9WG96"/>
<evidence type="ECO:0000259" key="1">
    <source>
        <dbReference type="Pfam" id="PF13392"/>
    </source>
</evidence>
<dbReference type="RefSeq" id="WP_070970246.1">
    <property type="nucleotide sequence ID" value="NZ_CP017603.1"/>
</dbReference>
<organism evidence="3 5">
    <name type="scientific">Clostridium formicaceticum</name>
    <dbReference type="NCBI Taxonomy" id="1497"/>
    <lineage>
        <taxon>Bacteria</taxon>
        <taxon>Bacillati</taxon>
        <taxon>Bacillota</taxon>
        <taxon>Clostridia</taxon>
        <taxon>Eubacteriales</taxon>
        <taxon>Clostridiaceae</taxon>
        <taxon>Clostridium</taxon>
    </lineage>
</organism>
<dbReference type="EMBL" id="CP020559">
    <property type="protein sequence ID" value="ARE87747.1"/>
    <property type="molecule type" value="Genomic_DNA"/>
</dbReference>
<evidence type="ECO:0000313" key="3">
    <source>
        <dbReference type="EMBL" id="ARE87747.1"/>
    </source>
</evidence>
<sequence>MHIGICQHCGKEKEYKYKSWVKKYCSHKCANNASKDIRKKDRVKLACKYCNKEFYLLESVIKSREKQAGPIKYCSQKCMGLDKRDREKVKCKNCGEEFETTRNEFCSVECVNEFRKTSGMMKRDGYWLENGYKVIYLDGNKSIKEHIKVMQDHIGRELNKDEVVHHINGNKLDNRIENLRLMKRGEHSRLHRKKELSEGKQLFK</sequence>
<dbReference type="SUPFAM" id="SSF54060">
    <property type="entry name" value="His-Me finger endonucleases"/>
    <property type="match status" value="1"/>
</dbReference>
<evidence type="ECO:0000313" key="2">
    <source>
        <dbReference type="EMBL" id="AOY77218.1"/>
    </source>
</evidence>
<protein>
    <recommendedName>
        <fullName evidence="1">HNH nuclease domain-containing protein</fullName>
    </recommendedName>
</protein>
<dbReference type="Proteomes" id="UP000192478">
    <property type="component" value="Chromosome"/>
</dbReference>
<dbReference type="Proteomes" id="UP000177894">
    <property type="component" value="Chromosome"/>
</dbReference>
<dbReference type="KEGG" id="cfm:BJL90_15995"/>
<dbReference type="Gene3D" id="3.90.75.20">
    <property type="match status" value="1"/>
</dbReference>
<reference evidence="2 4" key="1">
    <citation type="submission" date="2016-10" db="EMBL/GenBank/DDBJ databases">
        <title>Complete Genome Sequence of Acetogen Clostridium formicoaceticum ATCC 27076.</title>
        <authorList>
            <person name="Bao T."/>
            <person name="Cheng C."/>
            <person name="Zhao J."/>
            <person name="Yang S.-T."/>
            <person name="Wang J."/>
            <person name="Wang M."/>
        </authorList>
    </citation>
    <scope>NUCLEOTIDE SEQUENCE [LARGE SCALE GENOMIC DNA]</scope>
    <source>
        <strain evidence="2 4">ATCC 27076</strain>
    </source>
</reference>
<gene>
    <name evidence="2" type="ORF">BJL90_15995</name>
    <name evidence="3" type="ORF">CLFO_21470</name>
</gene>
<evidence type="ECO:0000313" key="5">
    <source>
        <dbReference type="Proteomes" id="UP000192478"/>
    </source>
</evidence>
<dbReference type="InterPro" id="IPR003615">
    <property type="entry name" value="HNH_nuc"/>
</dbReference>
<dbReference type="Pfam" id="PF13392">
    <property type="entry name" value="HNH_3"/>
    <property type="match status" value="1"/>
</dbReference>